<dbReference type="SUPFAM" id="SSF81301">
    <property type="entry name" value="Nucleotidyltransferase"/>
    <property type="match status" value="1"/>
</dbReference>
<dbReference type="PANTHER" id="PTHR41773:SF1">
    <property type="entry name" value="RELA_SPOT DOMAIN-CONTAINING PROTEIN"/>
    <property type="match status" value="1"/>
</dbReference>
<reference evidence="2" key="1">
    <citation type="submission" date="2020-12" db="EMBL/GenBank/DDBJ databases">
        <title>Comparative genomic insights into the epidemiology and virulence of plant pathogenic Pseudomonads from Turkey.</title>
        <authorList>
            <person name="Dillon M."/>
            <person name="Ruiz-Bedoya T."/>
            <person name="Bendalovic-Torma C."/>
            <person name="Guttman K.M."/>
            <person name="Kwak H."/>
            <person name="Middleton M.A."/>
            <person name="Wang P.W."/>
            <person name="Horuz S."/>
            <person name="Aysan Y."/>
            <person name="Guttman D.S."/>
        </authorList>
    </citation>
    <scope>NUCLEOTIDE SEQUENCE</scope>
    <source>
        <strain evidence="2">S5_IA_3a</strain>
    </source>
</reference>
<proteinExistence type="predicted"/>
<dbReference type="InterPro" id="IPR007685">
    <property type="entry name" value="RelA_SpoT"/>
</dbReference>
<feature type="domain" description="RelA/SpoT" evidence="1">
    <location>
        <begin position="51"/>
        <end position="180"/>
    </location>
</feature>
<sequence length="334" mass="38331">MDATEYRRRLEEDTPALRAWGELVISELNTAIRSKLGKSCFEDWVKIPPTYRVKSTHSFISKAFILNKGWFSCYEDIMDKVGVRFVLGLAHQIRLVSDIVLSVDIWNAIPSREFDEWKNTDPRLFDYQSAHYYLESLEDIQIDGVIIPTGTVCELQIRTLLQHAYAELSHDTLYKSNVTSQPEVHRLFAKSMALMETTDDMLAKAKEASLSAINFVRDWRDQIQCFAKKSCPEISFNFIDREDDFVIDSVSTLLQSIKFKEIEDFLSSSGNQFLSGKISTNQDSNPIFKTSAIFIIYFLAWRKPRALPQHTRIDRAALAKIYSDLGISPSWPSA</sequence>
<protein>
    <recommendedName>
        <fullName evidence="1">RelA/SpoT domain-containing protein</fullName>
    </recommendedName>
</protein>
<gene>
    <name evidence="2" type="ORF">YA0853_22855</name>
</gene>
<evidence type="ECO:0000313" key="3">
    <source>
        <dbReference type="Proteomes" id="UP000645865"/>
    </source>
</evidence>
<dbReference type="SMART" id="SM00954">
    <property type="entry name" value="RelA_SpoT"/>
    <property type="match status" value="1"/>
</dbReference>
<comment type="caution">
    <text evidence="2">The sequence shown here is derived from an EMBL/GenBank/DDBJ whole genome shotgun (WGS) entry which is preliminary data.</text>
</comment>
<dbReference type="AlphaFoldDB" id="A0A8I1JHP0"/>
<dbReference type="Pfam" id="PF04607">
    <property type="entry name" value="RelA_SpoT"/>
    <property type="match status" value="1"/>
</dbReference>
<organism evidence="2 3">
    <name type="scientific">Pseudomonas rhodesiae</name>
    <dbReference type="NCBI Taxonomy" id="76760"/>
    <lineage>
        <taxon>Bacteria</taxon>
        <taxon>Pseudomonadati</taxon>
        <taxon>Pseudomonadota</taxon>
        <taxon>Gammaproteobacteria</taxon>
        <taxon>Pseudomonadales</taxon>
        <taxon>Pseudomonadaceae</taxon>
        <taxon>Pseudomonas</taxon>
    </lineage>
</organism>
<dbReference type="CDD" id="cd05399">
    <property type="entry name" value="NT_Rel-Spo_like"/>
    <property type="match status" value="1"/>
</dbReference>
<accession>A0A8I1JHP0</accession>
<dbReference type="PANTHER" id="PTHR41773">
    <property type="entry name" value="GTP PYROPHOSPHATASE-RELATED"/>
    <property type="match status" value="1"/>
</dbReference>
<dbReference type="EMBL" id="JAEILH010000038">
    <property type="protein sequence ID" value="MBI6626481.1"/>
    <property type="molecule type" value="Genomic_DNA"/>
</dbReference>
<dbReference type="InterPro" id="IPR043519">
    <property type="entry name" value="NT_sf"/>
</dbReference>
<dbReference type="GO" id="GO:0015969">
    <property type="term" value="P:guanosine tetraphosphate metabolic process"/>
    <property type="evidence" value="ECO:0007669"/>
    <property type="project" value="InterPro"/>
</dbReference>
<name>A0A8I1JHP0_9PSED</name>
<dbReference type="Proteomes" id="UP000645865">
    <property type="component" value="Unassembled WGS sequence"/>
</dbReference>
<dbReference type="Gene3D" id="3.30.460.10">
    <property type="entry name" value="Beta Polymerase, domain 2"/>
    <property type="match status" value="1"/>
</dbReference>
<evidence type="ECO:0000259" key="1">
    <source>
        <dbReference type="SMART" id="SM00954"/>
    </source>
</evidence>
<evidence type="ECO:0000313" key="2">
    <source>
        <dbReference type="EMBL" id="MBI6626481.1"/>
    </source>
</evidence>
<dbReference type="RefSeq" id="WP_198712493.1">
    <property type="nucleotide sequence ID" value="NZ_JAEILH010000038.1"/>
</dbReference>